<evidence type="ECO:0000256" key="2">
    <source>
        <dbReference type="SAM" id="MobiDB-lite"/>
    </source>
</evidence>
<dbReference type="HOGENOM" id="CLU_603417_0_0_1"/>
<keyword evidence="4" id="KW-1185">Reference proteome</keyword>
<proteinExistence type="predicted"/>
<keyword evidence="1" id="KW-0175">Coiled coil</keyword>
<reference evidence="4" key="1">
    <citation type="journal article" date="2006" name="PLoS Biol.">
        <title>Macronuclear genome sequence of the ciliate Tetrahymena thermophila, a model eukaryote.</title>
        <authorList>
            <person name="Eisen J.A."/>
            <person name="Coyne R.S."/>
            <person name="Wu M."/>
            <person name="Wu D."/>
            <person name="Thiagarajan M."/>
            <person name="Wortman J.R."/>
            <person name="Badger J.H."/>
            <person name="Ren Q."/>
            <person name="Amedeo P."/>
            <person name="Jones K.M."/>
            <person name="Tallon L.J."/>
            <person name="Delcher A.L."/>
            <person name="Salzberg S.L."/>
            <person name="Silva J.C."/>
            <person name="Haas B.J."/>
            <person name="Majoros W.H."/>
            <person name="Farzad M."/>
            <person name="Carlton J.M."/>
            <person name="Smith R.K. Jr."/>
            <person name="Garg J."/>
            <person name="Pearlman R.E."/>
            <person name="Karrer K.M."/>
            <person name="Sun L."/>
            <person name="Manning G."/>
            <person name="Elde N.C."/>
            <person name="Turkewitz A.P."/>
            <person name="Asai D.J."/>
            <person name="Wilkes D.E."/>
            <person name="Wang Y."/>
            <person name="Cai H."/>
            <person name="Collins K."/>
            <person name="Stewart B.A."/>
            <person name="Lee S.R."/>
            <person name="Wilamowska K."/>
            <person name="Weinberg Z."/>
            <person name="Ruzzo W.L."/>
            <person name="Wloga D."/>
            <person name="Gaertig J."/>
            <person name="Frankel J."/>
            <person name="Tsao C.-C."/>
            <person name="Gorovsky M.A."/>
            <person name="Keeling P.J."/>
            <person name="Waller R.F."/>
            <person name="Patron N.J."/>
            <person name="Cherry J.M."/>
            <person name="Stover N.A."/>
            <person name="Krieger C.J."/>
            <person name="del Toro C."/>
            <person name="Ryder H.F."/>
            <person name="Williamson S.C."/>
            <person name="Barbeau R.A."/>
            <person name="Hamilton E.P."/>
            <person name="Orias E."/>
        </authorList>
    </citation>
    <scope>NUCLEOTIDE SEQUENCE [LARGE SCALE GENOMIC DNA]</scope>
    <source>
        <strain evidence="4">SB210</strain>
    </source>
</reference>
<evidence type="ECO:0000256" key="1">
    <source>
        <dbReference type="SAM" id="Coils"/>
    </source>
</evidence>
<feature type="coiled-coil region" evidence="1">
    <location>
        <begin position="94"/>
        <end position="121"/>
    </location>
</feature>
<dbReference type="InParanoid" id="Q22G32"/>
<dbReference type="KEGG" id="tet:TTHERM_00721250"/>
<evidence type="ECO:0000313" key="3">
    <source>
        <dbReference type="EMBL" id="EAR84194.2"/>
    </source>
</evidence>
<feature type="region of interest" description="Disordered" evidence="2">
    <location>
        <begin position="312"/>
        <end position="333"/>
    </location>
</feature>
<gene>
    <name evidence="3" type="ORF">TTHERM_00721250</name>
</gene>
<dbReference type="RefSeq" id="XP_001031857.2">
    <property type="nucleotide sequence ID" value="XM_001031857.2"/>
</dbReference>
<dbReference type="Proteomes" id="UP000009168">
    <property type="component" value="Unassembled WGS sequence"/>
</dbReference>
<organism evidence="3 4">
    <name type="scientific">Tetrahymena thermophila (strain SB210)</name>
    <dbReference type="NCBI Taxonomy" id="312017"/>
    <lineage>
        <taxon>Eukaryota</taxon>
        <taxon>Sar</taxon>
        <taxon>Alveolata</taxon>
        <taxon>Ciliophora</taxon>
        <taxon>Intramacronucleata</taxon>
        <taxon>Oligohymenophorea</taxon>
        <taxon>Hymenostomatida</taxon>
        <taxon>Tetrahymenina</taxon>
        <taxon>Tetrahymenidae</taxon>
        <taxon>Tetrahymena</taxon>
    </lineage>
</organism>
<dbReference type="GeneID" id="7835047"/>
<accession>Q22G32</accession>
<name>Q22G32_TETTS</name>
<feature type="coiled-coil region" evidence="1">
    <location>
        <begin position="351"/>
        <end position="385"/>
    </location>
</feature>
<evidence type="ECO:0000313" key="4">
    <source>
        <dbReference type="Proteomes" id="UP000009168"/>
    </source>
</evidence>
<sequence>MVINYSQYIIINILINLKNPCIAIIINNQQNYSKNYHSKKTKYFLFRKIYTNFFYTQIYLSVLQTMNIQSDQNILIFSQKGLAFRNQIRINSIREQAQKKQQESEARMNIQQDELEEAQQQQSHRSKKLLKDISVFLTRNQSSISKDLPKKLMQSVQENSDQDQKKALEEIMLDDVDESKRKNKYVIHKVQDYSQKILRNPRQKFEQNQSPMSQSVIYNSSPYHSQANKVINTNISYDNASVSSLRQRSLSPHMNYYQNSNKKKSQVSFQQDEKASCNLYSPEKEVLNSNQHLSRSERSQSFQQQNLNCSLNQNSDKRSISNHTPPSIQNSYSFNQSNVDDHFISKKYSFIINAENKIQKMIQRYDFYDSEYQKIQRRVQNKREQINNDLDGSVAHSPDIKKHIDNENLLEVLLRQTNYQKRKEERIKVKQQNKYGKAWQNLYLPKIPTKYQSVSYSKQQLSQQQQLQQQQQQHHQISQTIPINEPSQKNLDKQNFQLNNQKQPQNLYKKIIFQIQNKK</sequence>
<protein>
    <submittedName>
        <fullName evidence="3">Uncharacterized protein</fullName>
    </submittedName>
</protein>
<dbReference type="AlphaFoldDB" id="Q22G32"/>
<dbReference type="EMBL" id="GG662576">
    <property type="protein sequence ID" value="EAR84194.2"/>
    <property type="molecule type" value="Genomic_DNA"/>
</dbReference>
<feature type="compositionally biased region" description="Polar residues" evidence="2">
    <location>
        <begin position="321"/>
        <end position="333"/>
    </location>
</feature>